<dbReference type="AlphaFoldDB" id="A0A4Y8KVE6"/>
<evidence type="ECO:0000256" key="6">
    <source>
        <dbReference type="RuleBase" id="RU004168"/>
    </source>
</evidence>
<evidence type="ECO:0000256" key="5">
    <source>
        <dbReference type="PROSITE-ProRule" id="PRU00520"/>
    </source>
</evidence>
<dbReference type="Gene3D" id="3.30.70.100">
    <property type="match status" value="1"/>
</dbReference>
<dbReference type="PANTHER" id="PTHR47268:SF4">
    <property type="entry name" value="ACYLPHOSPHATASE"/>
    <property type="match status" value="1"/>
</dbReference>
<dbReference type="InterPro" id="IPR036046">
    <property type="entry name" value="Acylphosphatase-like_dom_sf"/>
</dbReference>
<accession>A0A4Y8KVE6</accession>
<dbReference type="InterPro" id="IPR017968">
    <property type="entry name" value="Acylphosphatase_CS"/>
</dbReference>
<feature type="active site" evidence="5">
    <location>
        <position position="68"/>
    </location>
</feature>
<dbReference type="InterPro" id="IPR020456">
    <property type="entry name" value="Acylphosphatase"/>
</dbReference>
<evidence type="ECO:0000313" key="8">
    <source>
        <dbReference type="EMBL" id="TFD80023.1"/>
    </source>
</evidence>
<comment type="similarity">
    <text evidence="1 6">Belongs to the acylphosphatase family.</text>
</comment>
<organism evidence="8 9">
    <name type="scientific">Cryobacterium psychrophilum</name>
    <dbReference type="NCBI Taxonomy" id="41988"/>
    <lineage>
        <taxon>Bacteria</taxon>
        <taxon>Bacillati</taxon>
        <taxon>Actinomycetota</taxon>
        <taxon>Actinomycetes</taxon>
        <taxon>Micrococcales</taxon>
        <taxon>Microbacteriaceae</taxon>
        <taxon>Cryobacterium</taxon>
    </lineage>
</organism>
<feature type="active site" evidence="5">
    <location>
        <position position="50"/>
    </location>
</feature>
<evidence type="ECO:0000313" key="9">
    <source>
        <dbReference type="Proteomes" id="UP000298218"/>
    </source>
</evidence>
<sequence length="121" mass="13009">MEILRKSVARARFLQSTATAVARADTVVHTDCVIRRRVTVSGQVQGVGFRYYTAEQARDLGVHGTVRNLANGNVEAEIEGLPAAIDAMVAWLHAGPRSAVVDNVTVVDVPATGEKTFRVAH</sequence>
<dbReference type="PANTHER" id="PTHR47268">
    <property type="entry name" value="ACYLPHOSPHATASE"/>
    <property type="match status" value="1"/>
</dbReference>
<dbReference type="OrthoDB" id="3182027at2"/>
<feature type="domain" description="Acylphosphatase-like" evidence="7">
    <location>
        <begin position="35"/>
        <end position="121"/>
    </location>
</feature>
<evidence type="ECO:0000256" key="3">
    <source>
        <dbReference type="ARBA" id="ARBA00015991"/>
    </source>
</evidence>
<evidence type="ECO:0000256" key="4">
    <source>
        <dbReference type="ARBA" id="ARBA00047645"/>
    </source>
</evidence>
<name>A0A4Y8KVE6_9MICO</name>
<dbReference type="Pfam" id="PF00708">
    <property type="entry name" value="Acylphosphatase"/>
    <property type="match status" value="1"/>
</dbReference>
<dbReference type="EC" id="3.6.1.7" evidence="2 5"/>
<evidence type="ECO:0000259" key="7">
    <source>
        <dbReference type="PROSITE" id="PS51160"/>
    </source>
</evidence>
<dbReference type="PROSITE" id="PS00150">
    <property type="entry name" value="ACYLPHOSPHATASE_1"/>
    <property type="match status" value="1"/>
</dbReference>
<proteinExistence type="inferred from homology"/>
<evidence type="ECO:0000256" key="2">
    <source>
        <dbReference type="ARBA" id="ARBA00012150"/>
    </source>
</evidence>
<comment type="catalytic activity">
    <reaction evidence="4 5">
        <text>an acyl phosphate + H2O = a carboxylate + phosphate + H(+)</text>
        <dbReference type="Rhea" id="RHEA:14965"/>
        <dbReference type="ChEBI" id="CHEBI:15377"/>
        <dbReference type="ChEBI" id="CHEBI:15378"/>
        <dbReference type="ChEBI" id="CHEBI:29067"/>
        <dbReference type="ChEBI" id="CHEBI:43474"/>
        <dbReference type="ChEBI" id="CHEBI:59918"/>
        <dbReference type="EC" id="3.6.1.7"/>
    </reaction>
</comment>
<reference evidence="8 9" key="1">
    <citation type="submission" date="2019-03" db="EMBL/GenBank/DDBJ databases">
        <title>Genomics of glacier-inhabiting Cryobacterium strains.</title>
        <authorList>
            <person name="Liu Q."/>
            <person name="Xin Y.-H."/>
        </authorList>
    </citation>
    <scope>NUCLEOTIDE SEQUENCE [LARGE SCALE GENOMIC DNA]</scope>
    <source>
        <strain evidence="8 9">CGMCC 1.4292</strain>
    </source>
</reference>
<dbReference type="Proteomes" id="UP000298218">
    <property type="component" value="Unassembled WGS sequence"/>
</dbReference>
<keyword evidence="9" id="KW-1185">Reference proteome</keyword>
<comment type="caution">
    <text evidence="8">The sequence shown here is derived from an EMBL/GenBank/DDBJ whole genome shotgun (WGS) entry which is preliminary data.</text>
</comment>
<dbReference type="SUPFAM" id="SSF54975">
    <property type="entry name" value="Acylphosphatase/BLUF domain-like"/>
    <property type="match status" value="1"/>
</dbReference>
<evidence type="ECO:0000256" key="1">
    <source>
        <dbReference type="ARBA" id="ARBA00005614"/>
    </source>
</evidence>
<protein>
    <recommendedName>
        <fullName evidence="3 5">acylphosphatase</fullName>
        <ecNumber evidence="2 5">3.6.1.7</ecNumber>
    </recommendedName>
</protein>
<dbReference type="GO" id="GO:0003998">
    <property type="term" value="F:acylphosphatase activity"/>
    <property type="evidence" value="ECO:0007669"/>
    <property type="project" value="UniProtKB-EC"/>
</dbReference>
<dbReference type="InterPro" id="IPR001792">
    <property type="entry name" value="Acylphosphatase-like_dom"/>
</dbReference>
<gene>
    <name evidence="8" type="ORF">E3T53_06385</name>
</gene>
<dbReference type="PROSITE" id="PS51160">
    <property type="entry name" value="ACYLPHOSPHATASE_3"/>
    <property type="match status" value="1"/>
</dbReference>
<keyword evidence="5" id="KW-0378">Hydrolase</keyword>
<dbReference type="EMBL" id="SOHQ01000019">
    <property type="protein sequence ID" value="TFD80023.1"/>
    <property type="molecule type" value="Genomic_DNA"/>
</dbReference>